<name>A0A5S9F3H8_UABAM</name>
<evidence type="ECO:0000313" key="15">
    <source>
        <dbReference type="EMBL" id="BBM84271.1"/>
    </source>
</evidence>
<dbReference type="AlphaFoldDB" id="A0A5S9F3H8"/>
<keyword evidence="11" id="KW-0234">DNA repair</keyword>
<dbReference type="InterPro" id="IPR014013">
    <property type="entry name" value="Helic_SF1/SF2_ATP-bd_DinG/Rad3"/>
</dbReference>
<dbReference type="GO" id="GO:0046872">
    <property type="term" value="F:metal ion binding"/>
    <property type="evidence" value="ECO:0007669"/>
    <property type="project" value="UniProtKB-KW"/>
</dbReference>
<dbReference type="Gene3D" id="1.10.275.30">
    <property type="match status" value="1"/>
</dbReference>
<keyword evidence="7" id="KW-0067">ATP-binding</keyword>
<keyword evidence="2" id="KW-0479">Metal-binding</keyword>
<dbReference type="Gene3D" id="3.40.50.300">
    <property type="entry name" value="P-loop containing nucleotide triphosphate hydrolases"/>
    <property type="match status" value="2"/>
</dbReference>
<dbReference type="PANTHER" id="PTHR11472:SF34">
    <property type="entry name" value="REGULATOR OF TELOMERE ELONGATION HELICASE 1"/>
    <property type="match status" value="1"/>
</dbReference>
<dbReference type="InterPro" id="IPR006554">
    <property type="entry name" value="Helicase-like_DEXD_c2"/>
</dbReference>
<dbReference type="Pfam" id="PF13307">
    <property type="entry name" value="Helicase_C_2"/>
    <property type="match status" value="1"/>
</dbReference>
<organism evidence="15 16">
    <name type="scientific">Uabimicrobium amorphum</name>
    <dbReference type="NCBI Taxonomy" id="2596890"/>
    <lineage>
        <taxon>Bacteria</taxon>
        <taxon>Pseudomonadati</taxon>
        <taxon>Planctomycetota</taxon>
        <taxon>Candidatus Uabimicrobiia</taxon>
        <taxon>Candidatus Uabimicrobiales</taxon>
        <taxon>Candidatus Uabimicrobiaceae</taxon>
        <taxon>Candidatus Uabimicrobium</taxon>
    </lineage>
</organism>
<evidence type="ECO:0000256" key="7">
    <source>
        <dbReference type="ARBA" id="ARBA00022840"/>
    </source>
</evidence>
<keyword evidence="9" id="KW-0411">Iron-sulfur</keyword>
<evidence type="ECO:0000259" key="14">
    <source>
        <dbReference type="PROSITE" id="PS51193"/>
    </source>
</evidence>
<dbReference type="GO" id="GO:0051539">
    <property type="term" value="F:4 iron, 4 sulfur cluster binding"/>
    <property type="evidence" value="ECO:0007669"/>
    <property type="project" value="UniProtKB-KW"/>
</dbReference>
<reference evidence="15 16" key="1">
    <citation type="submission" date="2019-08" db="EMBL/GenBank/DDBJ databases">
        <title>Complete genome sequence of Candidatus Uab amorphum.</title>
        <authorList>
            <person name="Shiratori T."/>
            <person name="Suzuki S."/>
            <person name="Kakizawa Y."/>
            <person name="Ishida K."/>
        </authorList>
    </citation>
    <scope>NUCLEOTIDE SEQUENCE [LARGE SCALE GENOMIC DNA]</scope>
    <source>
        <strain evidence="15 16">SRT547</strain>
    </source>
</reference>
<gene>
    <name evidence="15" type="ORF">UABAM_02628</name>
</gene>
<keyword evidence="1" id="KW-0004">4Fe-4S</keyword>
<accession>A0A5S9F3H8</accession>
<dbReference type="GO" id="GO:0006281">
    <property type="term" value="P:DNA repair"/>
    <property type="evidence" value="ECO:0007669"/>
    <property type="project" value="UniProtKB-KW"/>
</dbReference>
<dbReference type="InterPro" id="IPR027417">
    <property type="entry name" value="P-loop_NTPase"/>
</dbReference>
<evidence type="ECO:0000256" key="9">
    <source>
        <dbReference type="ARBA" id="ARBA00023014"/>
    </source>
</evidence>
<dbReference type="Pfam" id="PF06733">
    <property type="entry name" value="DEAD_2"/>
    <property type="match status" value="1"/>
</dbReference>
<dbReference type="Pfam" id="PF00270">
    <property type="entry name" value="DEAD"/>
    <property type="match status" value="1"/>
</dbReference>
<dbReference type="InterPro" id="IPR011604">
    <property type="entry name" value="PDDEXK-like_dom_sf"/>
</dbReference>
<dbReference type="Gene3D" id="3.90.320.10">
    <property type="match status" value="1"/>
</dbReference>
<keyword evidence="4" id="KW-0227">DNA damage</keyword>
<dbReference type="GO" id="GO:0005524">
    <property type="term" value="F:ATP binding"/>
    <property type="evidence" value="ECO:0007669"/>
    <property type="project" value="UniProtKB-KW"/>
</dbReference>
<dbReference type="EMBL" id="AP019860">
    <property type="protein sequence ID" value="BBM84271.1"/>
    <property type="molecule type" value="Genomic_DNA"/>
</dbReference>
<evidence type="ECO:0000256" key="10">
    <source>
        <dbReference type="ARBA" id="ARBA00023125"/>
    </source>
</evidence>
<dbReference type="InterPro" id="IPR010614">
    <property type="entry name" value="RAD3-like_helicase_DEAD"/>
</dbReference>
<dbReference type="KEGG" id="uam:UABAM_02628"/>
<evidence type="ECO:0000256" key="11">
    <source>
        <dbReference type="ARBA" id="ARBA00023204"/>
    </source>
</evidence>
<evidence type="ECO:0000256" key="13">
    <source>
        <dbReference type="ARBA" id="ARBA00038058"/>
    </source>
</evidence>
<keyword evidence="12" id="KW-0413">Isomerase</keyword>
<dbReference type="InterPro" id="IPR045028">
    <property type="entry name" value="DinG/Rad3-like"/>
</dbReference>
<dbReference type="PANTHER" id="PTHR11472">
    <property type="entry name" value="DNA REPAIR DEAD HELICASE RAD3/XP-D SUBFAMILY MEMBER"/>
    <property type="match status" value="1"/>
</dbReference>
<dbReference type="GO" id="GO:0003677">
    <property type="term" value="F:DNA binding"/>
    <property type="evidence" value="ECO:0007669"/>
    <property type="project" value="UniProtKB-KW"/>
</dbReference>
<evidence type="ECO:0000256" key="3">
    <source>
        <dbReference type="ARBA" id="ARBA00022741"/>
    </source>
</evidence>
<dbReference type="InterPro" id="IPR006555">
    <property type="entry name" value="ATP-dep_Helicase_C"/>
</dbReference>
<dbReference type="InterPro" id="IPR011545">
    <property type="entry name" value="DEAD/DEAH_box_helicase_dom"/>
</dbReference>
<keyword evidence="16" id="KW-1185">Reference proteome</keyword>
<evidence type="ECO:0000256" key="12">
    <source>
        <dbReference type="ARBA" id="ARBA00023235"/>
    </source>
</evidence>
<keyword evidence="10" id="KW-0238">DNA-binding</keyword>
<evidence type="ECO:0000256" key="6">
    <source>
        <dbReference type="ARBA" id="ARBA00022806"/>
    </source>
</evidence>
<dbReference type="SMART" id="SM00488">
    <property type="entry name" value="DEXDc2"/>
    <property type="match status" value="1"/>
</dbReference>
<evidence type="ECO:0000256" key="5">
    <source>
        <dbReference type="ARBA" id="ARBA00022801"/>
    </source>
</evidence>
<evidence type="ECO:0000256" key="4">
    <source>
        <dbReference type="ARBA" id="ARBA00022763"/>
    </source>
</evidence>
<keyword evidence="8" id="KW-0408">Iron</keyword>
<keyword evidence="3" id="KW-0547">Nucleotide-binding</keyword>
<dbReference type="SUPFAM" id="SSF52540">
    <property type="entry name" value="P-loop containing nucleoside triphosphate hydrolases"/>
    <property type="match status" value="1"/>
</dbReference>
<evidence type="ECO:0000256" key="1">
    <source>
        <dbReference type="ARBA" id="ARBA00022485"/>
    </source>
</evidence>
<feature type="domain" description="Helicase ATP-binding" evidence="14">
    <location>
        <begin position="167"/>
        <end position="430"/>
    </location>
</feature>
<evidence type="ECO:0000256" key="2">
    <source>
        <dbReference type="ARBA" id="ARBA00022723"/>
    </source>
</evidence>
<keyword evidence="5" id="KW-0378">Hydrolase</keyword>
<protein>
    <submittedName>
        <fullName evidence="15">ATP-dependent helicase</fullName>
    </submittedName>
</protein>
<dbReference type="SMART" id="SM00491">
    <property type="entry name" value="HELICc2"/>
    <property type="match status" value="1"/>
</dbReference>
<proteinExistence type="inferred from homology"/>
<dbReference type="Proteomes" id="UP000326354">
    <property type="component" value="Chromosome"/>
</dbReference>
<dbReference type="GO" id="GO:0003678">
    <property type="term" value="F:DNA helicase activity"/>
    <property type="evidence" value="ECO:0007669"/>
    <property type="project" value="InterPro"/>
</dbReference>
<dbReference type="GO" id="GO:0016818">
    <property type="term" value="F:hydrolase activity, acting on acid anhydrides, in phosphorus-containing anhydrides"/>
    <property type="evidence" value="ECO:0007669"/>
    <property type="project" value="InterPro"/>
</dbReference>
<comment type="similarity">
    <text evidence="13">Belongs to the helicase family. DinG subfamily.</text>
</comment>
<evidence type="ECO:0000313" key="16">
    <source>
        <dbReference type="Proteomes" id="UP000326354"/>
    </source>
</evidence>
<evidence type="ECO:0000256" key="8">
    <source>
        <dbReference type="ARBA" id="ARBA00023004"/>
    </source>
</evidence>
<sequence>MEFVLRSGDLRHVVTHKSRLTDAIHAHTLLQEQSPEGYIPEVSLKHTFISQNIHLQVQGRADGIYTNDDGVLIDEIKTTYIPADDIQDNPVHWAQAKMYAFIYSTDNDIEQIRVRLTYFQMETNESHYFVKEFSFSQLCDFAQEISEKYFVWLHKKVAWLEKRHHSICTLNFPFQNLRRGQQHLIDTVVNCIEEGTKLYVQAPTGIGKTIATLYPAIKSIEDKIFYLTAKNTGHQIPQESLAQMRKCGLKCKSIVITAKDKICICETKDINNCEFTTGYFDRINDAINDILQLDDWNAQVIRSYAQKHRLCPYEFSLELSLWADCVICDYNYAFDPRVYLRRFFQDTRGNYIFLVDEAHNLIDRARVMFSAQIEKKHVLEVRRSVKTRYPTIGKKLYKINTTLLQMKKNGEENIADDILEEFLETVQDACNEIDRFIGQKDDIPAELMDFYFSLLAFLRVATEFLDDNYRVHFECKSGDLYLWCINASDLLAKSFAKATSSILFSATLIPMDYCRHFLGAEEQDTSLKLSSPFPLANLGLFTAAHIDTSYRYRDFSYEPIADYIAVVSQSKKGNYLAFFPSYVYLSKVLEVFHAKYSFIDTLEQQRNMNDEDRQQFLQNFTPNNSESLVGFVVLGGIFSEGIDLVGERISGVINVGVGLPQIGTKRNLIRDHFNEKEENGFAYAYAYPGMNRVMQAAGRVIRTETDVGVVLLIGRRFIQPLYRETMPNHWYPRGVQNPQHLEALLESFWKYPRE</sequence>
<keyword evidence="6 15" id="KW-0347">Helicase</keyword>
<dbReference type="PROSITE" id="PS51193">
    <property type="entry name" value="HELICASE_ATP_BIND_2"/>
    <property type="match status" value="1"/>
</dbReference>